<dbReference type="HOGENOM" id="CLU_032782_0_0_6"/>
<feature type="domain" description="Endonuclease GajA/Old nuclease/RecF-like AAA" evidence="1">
    <location>
        <begin position="1"/>
        <end position="50"/>
    </location>
</feature>
<dbReference type="PANTHER" id="PTHR43581:SF4">
    <property type="entry name" value="ATP_GTP PHOSPHATASE"/>
    <property type="match status" value="1"/>
</dbReference>
<gene>
    <name evidence="3" type="ordered locus">PBPRA1801</name>
</gene>
<name>Q6LR70_PHOPR</name>
<dbReference type="GO" id="GO:0016887">
    <property type="term" value="F:ATP hydrolysis activity"/>
    <property type="evidence" value="ECO:0007669"/>
    <property type="project" value="InterPro"/>
</dbReference>
<feature type="domain" description="ATPase AAA-type core" evidence="2">
    <location>
        <begin position="289"/>
        <end position="373"/>
    </location>
</feature>
<dbReference type="Proteomes" id="UP000000593">
    <property type="component" value="Chromosome 1"/>
</dbReference>
<organism evidence="3 4">
    <name type="scientific">Photobacterium profundum (strain SS9)</name>
    <dbReference type="NCBI Taxonomy" id="298386"/>
    <lineage>
        <taxon>Bacteria</taxon>
        <taxon>Pseudomonadati</taxon>
        <taxon>Pseudomonadota</taxon>
        <taxon>Gammaproteobacteria</taxon>
        <taxon>Vibrionales</taxon>
        <taxon>Vibrionaceae</taxon>
        <taxon>Photobacterium</taxon>
    </lineage>
</organism>
<evidence type="ECO:0000259" key="1">
    <source>
        <dbReference type="Pfam" id="PF13175"/>
    </source>
</evidence>
<dbReference type="STRING" id="298386.PBPRA1801"/>
<evidence type="ECO:0000313" key="4">
    <source>
        <dbReference type="Proteomes" id="UP000000593"/>
    </source>
</evidence>
<accession>Q6LR70</accession>
<dbReference type="EMBL" id="CR378668">
    <property type="protein sequence ID" value="CAG20206.1"/>
    <property type="molecule type" value="Genomic_DNA"/>
</dbReference>
<dbReference type="Pfam" id="PF13304">
    <property type="entry name" value="AAA_21"/>
    <property type="match status" value="1"/>
</dbReference>
<dbReference type="GO" id="GO:0005524">
    <property type="term" value="F:ATP binding"/>
    <property type="evidence" value="ECO:0007669"/>
    <property type="project" value="InterPro"/>
</dbReference>
<dbReference type="AlphaFoldDB" id="Q6LR70"/>
<dbReference type="InterPro" id="IPR051396">
    <property type="entry name" value="Bact_Antivir_Def_Nuclease"/>
</dbReference>
<keyword evidence="4" id="KW-1185">Reference proteome</keyword>
<dbReference type="PANTHER" id="PTHR43581">
    <property type="entry name" value="ATP/GTP PHOSPHATASE"/>
    <property type="match status" value="1"/>
</dbReference>
<dbReference type="InterPro" id="IPR041685">
    <property type="entry name" value="AAA_GajA/Old/RecF-like"/>
</dbReference>
<dbReference type="SUPFAM" id="SSF52540">
    <property type="entry name" value="P-loop containing nucleoside triphosphate hydrolases"/>
    <property type="match status" value="1"/>
</dbReference>
<dbReference type="InterPro" id="IPR027417">
    <property type="entry name" value="P-loop_NTPase"/>
</dbReference>
<sequence>MRLKSVYISEYKNLNGFTLDFSQDSFLEVFVGKNGSGKSNFIEALVEILRHIYEYDWGDNRHELYFNYTLRYEIDGTETTISFNAVQGQLKINEVERATVGQTPKPDNILIYYAGHNKSITAVLKQYEEKFSNRIQRADASESRPFIGVGSSYNELFLTVIMLLPDESPAKSFVMEKLGIDALEDSLKVNLKRPVYAQRPSSTRNFDIQSEEDKFWKLVGTSREFLDVLEDCPLPEDGRVRTEGYLASSDTYQMYYSLHEIRNRFNGYTSLEFFRAFDNLKTLGMLDSLSLTLKLANGREISSNMFSDGQFQAIYLFAISEIFKNANSVTLMDEPDSFLHPEWQAECSEQLQHISSEATASNHILMTTHSAVTLINSPHQRVRYFDLQQGTVRAYTLPKREAVRRLCSNVIKYTEQEQMLSVLNAIYIDKKPVLFTEGSTDPVILKAAWYKLYPTEEMPFIAFYAFTCSYINQLITDERIHNEMDGRPIFALFDFDEAYNQWHSLNGQEEERPISDGLIKKWSGGDAFAIMLPIPNNRIIQQQVFTDDTLTTHHKGRSSCAIEHIFYGVEGLDQYFNSEPVPGGRLIKFQGCKTTFAKEIVPTLASEHFETFRPVFEFIRQKCEESTVQSNAA</sequence>
<dbReference type="Pfam" id="PF13175">
    <property type="entry name" value="AAA_15"/>
    <property type="match status" value="1"/>
</dbReference>
<evidence type="ECO:0000313" key="3">
    <source>
        <dbReference type="EMBL" id="CAG20206.1"/>
    </source>
</evidence>
<evidence type="ECO:0008006" key="5">
    <source>
        <dbReference type="Google" id="ProtNLM"/>
    </source>
</evidence>
<dbReference type="RefSeq" id="WP_011218514.1">
    <property type="nucleotide sequence ID" value="NC_006370.1"/>
</dbReference>
<proteinExistence type="predicted"/>
<dbReference type="eggNOG" id="COG3593">
    <property type="taxonomic scope" value="Bacteria"/>
</dbReference>
<reference evidence="4" key="1">
    <citation type="journal article" date="2005" name="Science">
        <title>Life at depth: Photobacterium profundum genome sequence and expression analysis.</title>
        <authorList>
            <person name="Vezzi A."/>
            <person name="Campanaro S."/>
            <person name="D'Angelo M."/>
            <person name="Simonato F."/>
            <person name="Vitulo N."/>
            <person name="Lauro F.M."/>
            <person name="Cestaro A."/>
            <person name="Malacrida G."/>
            <person name="Simionati B."/>
            <person name="Cannata N."/>
            <person name="Romualdi C."/>
            <person name="Bartlett D.H."/>
            <person name="Valle G."/>
        </authorList>
    </citation>
    <scope>NUCLEOTIDE SEQUENCE [LARGE SCALE GENOMIC DNA]</scope>
    <source>
        <strain evidence="4">ATCC BAA-1253 / SS9</strain>
    </source>
</reference>
<dbReference type="Gene3D" id="3.40.50.300">
    <property type="entry name" value="P-loop containing nucleotide triphosphate hydrolases"/>
    <property type="match status" value="1"/>
</dbReference>
<dbReference type="InterPro" id="IPR003959">
    <property type="entry name" value="ATPase_AAA_core"/>
</dbReference>
<dbReference type="KEGG" id="ppr:PBPRA1801"/>
<evidence type="ECO:0000259" key="2">
    <source>
        <dbReference type="Pfam" id="PF13304"/>
    </source>
</evidence>
<protein>
    <recommendedName>
        <fullName evidence="5">AAA domain-containing protein</fullName>
    </recommendedName>
</protein>
<dbReference type="eggNOG" id="COG1195">
    <property type="taxonomic scope" value="Bacteria"/>
</dbReference>